<proteinExistence type="predicted"/>
<accession>A0A1H9G8H5</accession>
<dbReference type="InterPro" id="IPR001387">
    <property type="entry name" value="Cro/C1-type_HTH"/>
</dbReference>
<dbReference type="RefSeq" id="WP_092572576.1">
    <property type="nucleotide sequence ID" value="NZ_FOEN01000012.1"/>
</dbReference>
<dbReference type="EMBL" id="FOEN01000012">
    <property type="protein sequence ID" value="SEQ46379.1"/>
    <property type="molecule type" value="Genomic_DNA"/>
</dbReference>
<evidence type="ECO:0000313" key="3">
    <source>
        <dbReference type="Proteomes" id="UP000198833"/>
    </source>
</evidence>
<name>A0A1H9G8H5_9LACT</name>
<organism evidence="2 3">
    <name type="scientific">Ignavigranum ruoffiae</name>
    <dbReference type="NCBI Taxonomy" id="89093"/>
    <lineage>
        <taxon>Bacteria</taxon>
        <taxon>Bacillati</taxon>
        <taxon>Bacillota</taxon>
        <taxon>Bacilli</taxon>
        <taxon>Lactobacillales</taxon>
        <taxon>Aerococcaceae</taxon>
        <taxon>Ignavigranum</taxon>
    </lineage>
</organism>
<dbReference type="Pfam" id="PF13443">
    <property type="entry name" value="HTH_26"/>
    <property type="match status" value="1"/>
</dbReference>
<feature type="domain" description="HTH cro/C1-type" evidence="1">
    <location>
        <begin position="11"/>
        <end position="58"/>
    </location>
</feature>
<keyword evidence="3" id="KW-1185">Reference proteome</keyword>
<dbReference type="OrthoDB" id="2400823at2"/>
<sequence>MIIETEKIEKLLKSEITSYQISKATGIATQSLDNYRIYDSKIENMRLGIANKLCKYYDSIEKELNIK</sequence>
<evidence type="ECO:0000259" key="1">
    <source>
        <dbReference type="Pfam" id="PF13443"/>
    </source>
</evidence>
<protein>
    <recommendedName>
        <fullName evidence="1">HTH cro/C1-type domain-containing protein</fullName>
    </recommendedName>
</protein>
<dbReference type="Proteomes" id="UP000198833">
    <property type="component" value="Unassembled WGS sequence"/>
</dbReference>
<evidence type="ECO:0000313" key="2">
    <source>
        <dbReference type="EMBL" id="SEQ46379.1"/>
    </source>
</evidence>
<dbReference type="AlphaFoldDB" id="A0A1H9G8H5"/>
<gene>
    <name evidence="2" type="ORF">SAMN04488558_1126</name>
</gene>
<reference evidence="2 3" key="1">
    <citation type="submission" date="2016-10" db="EMBL/GenBank/DDBJ databases">
        <authorList>
            <person name="de Groot N.N."/>
        </authorList>
    </citation>
    <scope>NUCLEOTIDE SEQUENCE [LARGE SCALE GENOMIC DNA]</scope>
    <source>
        <strain evidence="2 3">DSM 15695</strain>
    </source>
</reference>